<organism evidence="1 2">
    <name type="scientific">Lactiplantibacillus plantarum CMPG5300</name>
    <dbReference type="NCBI Taxonomy" id="1304889"/>
    <lineage>
        <taxon>Bacteria</taxon>
        <taxon>Bacillati</taxon>
        <taxon>Bacillota</taxon>
        <taxon>Bacilli</taxon>
        <taxon>Lactobacillales</taxon>
        <taxon>Lactobacillaceae</taxon>
        <taxon>Lactiplantibacillus</taxon>
    </lineage>
</organism>
<name>A0AAW3FL95_LACPN</name>
<reference evidence="1 2" key="1">
    <citation type="journal article" date="2014" name="Genome Announc.">
        <title>Draft Genome Sequence of Lactobacillus plantarum CMPG5300, a Human Vaginal Isolate.</title>
        <authorList>
            <person name="Malik S."/>
            <person name="Siezen R.J."/>
            <person name="Renckens B."/>
            <person name="Vaneechoutte M."/>
            <person name="Vanderleyden J."/>
            <person name="Lebeer S."/>
        </authorList>
    </citation>
    <scope>NUCLEOTIDE SEQUENCE [LARGE SCALE GENOMIC DNA]</scope>
    <source>
        <strain evidence="1 2">CMPG5300</strain>
    </source>
</reference>
<protein>
    <submittedName>
        <fullName evidence="1">Uncharacterized protein</fullName>
    </submittedName>
</protein>
<proteinExistence type="predicted"/>
<evidence type="ECO:0000313" key="1">
    <source>
        <dbReference type="EMBL" id="KGH42135.1"/>
    </source>
</evidence>
<accession>A0AAW3FL95</accession>
<evidence type="ECO:0000313" key="2">
    <source>
        <dbReference type="Proteomes" id="UP000029801"/>
    </source>
</evidence>
<dbReference type="Proteomes" id="UP000029801">
    <property type="component" value="Chromosome"/>
</dbReference>
<sequence>MLKPMQTSLNIKVSRHRYKLFARLYPCGRHYNLNGRLCHELFKLVIDFDMLGSSLSLLNEFSIGKVEKSVKDKFHQILKFVVKFL</sequence>
<comment type="caution">
    <text evidence="1">The sequence shown here is derived from an EMBL/GenBank/DDBJ whole genome shotgun (WGS) entry which is preliminary data.</text>
</comment>
<dbReference type="EMBL" id="AXZV01000013">
    <property type="protein sequence ID" value="KGH42135.1"/>
    <property type="molecule type" value="Genomic_DNA"/>
</dbReference>
<dbReference type="AlphaFoldDB" id="A0AAW3FL95"/>
<gene>
    <name evidence="1" type="ORF">CMPG5300_2070</name>
</gene>